<evidence type="ECO:0000313" key="1">
    <source>
        <dbReference type="EMBL" id="KAG5391045.1"/>
    </source>
</evidence>
<name>A0ABQ7LZP9_BRACM</name>
<evidence type="ECO:0000313" key="2">
    <source>
        <dbReference type="Proteomes" id="UP000823674"/>
    </source>
</evidence>
<organism evidence="1 2">
    <name type="scientific">Brassica rapa subsp. trilocularis</name>
    <dbReference type="NCBI Taxonomy" id="1813537"/>
    <lineage>
        <taxon>Eukaryota</taxon>
        <taxon>Viridiplantae</taxon>
        <taxon>Streptophyta</taxon>
        <taxon>Embryophyta</taxon>
        <taxon>Tracheophyta</taxon>
        <taxon>Spermatophyta</taxon>
        <taxon>Magnoliopsida</taxon>
        <taxon>eudicotyledons</taxon>
        <taxon>Gunneridae</taxon>
        <taxon>Pentapetalae</taxon>
        <taxon>rosids</taxon>
        <taxon>malvids</taxon>
        <taxon>Brassicales</taxon>
        <taxon>Brassicaceae</taxon>
        <taxon>Brassiceae</taxon>
        <taxon>Brassica</taxon>
    </lineage>
</organism>
<gene>
    <name evidence="1" type="primary">A08g510540.1_BraROA</name>
    <name evidence="1" type="ORF">IGI04_032586</name>
</gene>
<keyword evidence="2" id="KW-1185">Reference proteome</keyword>
<reference evidence="1 2" key="1">
    <citation type="submission" date="2021-03" db="EMBL/GenBank/DDBJ databases">
        <authorList>
            <person name="King G.J."/>
            <person name="Bancroft I."/>
            <person name="Baten A."/>
            <person name="Bloomfield J."/>
            <person name="Borpatragohain P."/>
            <person name="He Z."/>
            <person name="Irish N."/>
            <person name="Irwin J."/>
            <person name="Liu K."/>
            <person name="Mauleon R.P."/>
            <person name="Moore J."/>
            <person name="Morris R."/>
            <person name="Ostergaard L."/>
            <person name="Wang B."/>
            <person name="Wells R."/>
        </authorList>
    </citation>
    <scope>NUCLEOTIDE SEQUENCE [LARGE SCALE GENOMIC DNA]</scope>
    <source>
        <strain evidence="1">R-o-18</strain>
        <tissue evidence="1">Leaf</tissue>
    </source>
</reference>
<dbReference type="Proteomes" id="UP000823674">
    <property type="component" value="Chromosome A08"/>
</dbReference>
<sequence length="168" mass="19798">MGVLQPRVSKIKTPDFFFYFLIFSVIRRNPPPLLSASPSETIDDSVGHHGVSSVFSIRRALETHRDDSMIWMLITARRGQHDLDADYRHKRTALPPNSLFNSSILDNFSPRFELLVSDAVKRQMTKDDEKHQKMMTWYWSVRFQPDVTISWRDYFIRGRRATCAAYRW</sequence>
<proteinExistence type="predicted"/>
<accession>A0ABQ7LZP9</accession>
<comment type="caution">
    <text evidence="1">The sequence shown here is derived from an EMBL/GenBank/DDBJ whole genome shotgun (WGS) entry which is preliminary data.</text>
</comment>
<dbReference type="EMBL" id="JADBGQ010000007">
    <property type="protein sequence ID" value="KAG5391045.1"/>
    <property type="molecule type" value="Genomic_DNA"/>
</dbReference>
<protein>
    <submittedName>
        <fullName evidence="1">Uncharacterized protein</fullName>
    </submittedName>
</protein>